<organism evidence="1 2">
    <name type="scientific">Trichoplusia ni</name>
    <name type="common">Cabbage looper</name>
    <dbReference type="NCBI Taxonomy" id="7111"/>
    <lineage>
        <taxon>Eukaryota</taxon>
        <taxon>Metazoa</taxon>
        <taxon>Ecdysozoa</taxon>
        <taxon>Arthropoda</taxon>
        <taxon>Hexapoda</taxon>
        <taxon>Insecta</taxon>
        <taxon>Pterygota</taxon>
        <taxon>Neoptera</taxon>
        <taxon>Endopterygota</taxon>
        <taxon>Lepidoptera</taxon>
        <taxon>Glossata</taxon>
        <taxon>Ditrysia</taxon>
        <taxon>Noctuoidea</taxon>
        <taxon>Noctuidae</taxon>
        <taxon>Plusiinae</taxon>
        <taxon>Trichoplusia</taxon>
    </lineage>
</organism>
<dbReference type="RefSeq" id="XP_026727244.1">
    <property type="nucleotide sequence ID" value="XM_026871443.1"/>
</dbReference>
<dbReference type="Proteomes" id="UP000322000">
    <property type="component" value="Chromosome 4"/>
</dbReference>
<dbReference type="KEGG" id="tnl:113493454"/>
<sequence>MQGDARRTLIHRRRALLSRSLQAERAMPPCRHASPYYYAHIDVAGIPETNKDLRAIDDAYSDDKSLDESVDVDHAKLNGSKHKGPSADYNKDEIDSQLAKEERTITRPLQTGDTFTPKELLPITVKLLSKVDEIGGKLMKIRKHSIFFSPLFVKFHCFFLFL</sequence>
<dbReference type="GeneID" id="113493454"/>
<accession>A0A7E5VG25</accession>
<name>A0A7E5VG25_TRINI</name>
<proteinExistence type="predicted"/>
<reference evidence="2" key="1">
    <citation type="submission" date="2025-08" db="UniProtKB">
        <authorList>
            <consortium name="RefSeq"/>
        </authorList>
    </citation>
    <scope>IDENTIFICATION</scope>
</reference>
<protein>
    <submittedName>
        <fullName evidence="2">Uncharacterized protein LOC113493454</fullName>
    </submittedName>
</protein>
<dbReference type="InParanoid" id="A0A7E5VG25"/>
<gene>
    <name evidence="2" type="primary">LOC113493454</name>
</gene>
<evidence type="ECO:0000313" key="2">
    <source>
        <dbReference type="RefSeq" id="XP_026727244.1"/>
    </source>
</evidence>
<keyword evidence="1" id="KW-1185">Reference proteome</keyword>
<evidence type="ECO:0000313" key="1">
    <source>
        <dbReference type="Proteomes" id="UP000322000"/>
    </source>
</evidence>
<dbReference type="AlphaFoldDB" id="A0A7E5VG25"/>